<organism evidence="1 2">
    <name type="scientific">Gemmobacter lutimaris</name>
    <dbReference type="NCBI Taxonomy" id="2306023"/>
    <lineage>
        <taxon>Bacteria</taxon>
        <taxon>Pseudomonadati</taxon>
        <taxon>Pseudomonadota</taxon>
        <taxon>Alphaproteobacteria</taxon>
        <taxon>Rhodobacterales</taxon>
        <taxon>Paracoccaceae</taxon>
        <taxon>Gemmobacter</taxon>
    </lineage>
</organism>
<evidence type="ECO:0000313" key="1">
    <source>
        <dbReference type="EMBL" id="RID91553.1"/>
    </source>
</evidence>
<keyword evidence="2" id="KW-1185">Reference proteome</keyword>
<dbReference type="OrthoDB" id="7865603at2"/>
<dbReference type="EMBL" id="QXXQ01000006">
    <property type="protein sequence ID" value="RID91553.1"/>
    <property type="molecule type" value="Genomic_DNA"/>
</dbReference>
<gene>
    <name evidence="1" type="ORF">D2N39_12685</name>
</gene>
<dbReference type="Proteomes" id="UP000266649">
    <property type="component" value="Unassembled WGS sequence"/>
</dbReference>
<comment type="caution">
    <text evidence="1">The sequence shown here is derived from an EMBL/GenBank/DDBJ whole genome shotgun (WGS) entry which is preliminary data.</text>
</comment>
<dbReference type="AlphaFoldDB" id="A0A398BW76"/>
<reference evidence="1 2" key="1">
    <citation type="submission" date="2018-09" db="EMBL/GenBank/DDBJ databases">
        <title>Gemmobacter lutimaris sp. nov., a marine bacterium isolated from tidal flat.</title>
        <authorList>
            <person name="Lee D.W."/>
            <person name="Yoo Y."/>
            <person name="Kim J.-J."/>
            <person name="Kim B.S."/>
        </authorList>
    </citation>
    <scope>NUCLEOTIDE SEQUENCE [LARGE SCALE GENOMIC DNA]</scope>
    <source>
        <strain evidence="1 2">YJ-T1-11</strain>
    </source>
</reference>
<accession>A0A398BW76</accession>
<proteinExistence type="predicted"/>
<protein>
    <submittedName>
        <fullName evidence="1">Uncharacterized protein</fullName>
    </submittedName>
</protein>
<name>A0A398BW76_9RHOB</name>
<evidence type="ECO:0000313" key="2">
    <source>
        <dbReference type="Proteomes" id="UP000266649"/>
    </source>
</evidence>
<sequence>MDHPMSFFPVGFNPRDPSVGLLDLVSIDTVDGVFRFILGGDGRFVDVDGHAWIGCQLLEAPDLQVSLNGTAPAGSISLTYIPDPSDGDLVAELRALGTEYILDREIVFWVQPIGAMAEFHAPVHAPIRWLTRKGASVAFDLSGPMERRITLNFESIGAGRNTASRLTNTTNDHAALIGEANSSLRFAPTDTFQEQKLFG</sequence>